<proteinExistence type="predicted"/>
<accession>D2R337</accession>
<dbReference type="Gene3D" id="3.30.360.10">
    <property type="entry name" value="Dihydrodipicolinate Reductase, domain 2"/>
    <property type="match status" value="1"/>
</dbReference>
<dbReference type="EMBL" id="CP001848">
    <property type="protein sequence ID" value="ADB18770.1"/>
    <property type="molecule type" value="Genomic_DNA"/>
</dbReference>
<reference evidence="2 3" key="1">
    <citation type="journal article" date="2009" name="Stand. Genomic Sci.">
        <title>Complete genome sequence of Pirellula staleyi type strain (ATCC 27377).</title>
        <authorList>
            <person name="Clum A."/>
            <person name="Tindall B.J."/>
            <person name="Sikorski J."/>
            <person name="Ivanova N."/>
            <person name="Mavrommatis K."/>
            <person name="Lucas S."/>
            <person name="Glavina del Rio T."/>
            <person name="Nolan M."/>
            <person name="Chen F."/>
            <person name="Tice H."/>
            <person name="Pitluck S."/>
            <person name="Cheng J.F."/>
            <person name="Chertkov O."/>
            <person name="Brettin T."/>
            <person name="Han C."/>
            <person name="Detter J.C."/>
            <person name="Kuske C."/>
            <person name="Bruce D."/>
            <person name="Goodwin L."/>
            <person name="Ovchinikova G."/>
            <person name="Pati A."/>
            <person name="Mikhailova N."/>
            <person name="Chen A."/>
            <person name="Palaniappan K."/>
            <person name="Land M."/>
            <person name="Hauser L."/>
            <person name="Chang Y.J."/>
            <person name="Jeffries C.D."/>
            <person name="Chain P."/>
            <person name="Rohde M."/>
            <person name="Goker M."/>
            <person name="Bristow J."/>
            <person name="Eisen J.A."/>
            <person name="Markowitz V."/>
            <person name="Hugenholtz P."/>
            <person name="Kyrpides N.C."/>
            <person name="Klenk H.P."/>
            <person name="Lapidus A."/>
        </authorList>
    </citation>
    <scope>NUCLEOTIDE SEQUENCE [LARGE SCALE GENOMIC DNA]</scope>
    <source>
        <strain evidence="3">ATCC 27377 / DSM 6068 / ICPB 4128</strain>
    </source>
</reference>
<dbReference type="OrthoDB" id="9788246at2"/>
<feature type="domain" description="Gfo/Idh/MocA-like oxidoreductase N-terminal" evidence="1">
    <location>
        <begin position="44"/>
        <end position="166"/>
    </location>
</feature>
<name>D2R337_PIRSD</name>
<dbReference type="GO" id="GO:0000166">
    <property type="term" value="F:nucleotide binding"/>
    <property type="evidence" value="ECO:0007669"/>
    <property type="project" value="InterPro"/>
</dbReference>
<dbReference type="PANTHER" id="PTHR43818:SF5">
    <property type="entry name" value="OXIDOREDUCTASE FAMILY PROTEIN"/>
    <property type="match status" value="1"/>
</dbReference>
<dbReference type="Pfam" id="PF01408">
    <property type="entry name" value="GFO_IDH_MocA"/>
    <property type="match status" value="1"/>
</dbReference>
<sequence precursor="true">MKLTRRHFVEQSMIAGAIAALARGGAEVHAEETAVKAVSPNEKIRVAVIGVNGQGGAHIGEWMKTPEVDLVAICDCDPAAYKKHESKFKGMAHPPRYEQDVRKLLEDKSIDAVSIATPNHWHAVMAVWAMQAGKDVYVEKPCSHNVHEGRVITQWARKLGRMCQMGVQSRSMTGMRATLDFVHSGKIGPVKVAKAICYRKRDSIGMVDTPAPIPEGMNFDLWAGPASNVVPVRKRLHYDWHWVFETGNGDLGNQNPHELDKARWGLRQQQLPNKVVSIGGRLGYVDNGDVYNNQVTIYQWDDAIAISDVRGLPIKTPVTFGLKGTKPFTGACNIWYGTDGYVVGPNYTSGVAFDYDGKELGKWEGGNYQAHFGNFVKAIQSRNYKDLHLDIEDGHLSSALAHLGNVSVRTGKAVAEGTRPELLSDNKYVLDTFETFEAHLKENNVDFNATKLYLGQELTIDPKTELSTSEEANKLFTREYRKGFELPEIA</sequence>
<protein>
    <submittedName>
        <fullName evidence="2">Oxidoreductase domain protein</fullName>
    </submittedName>
</protein>
<dbReference type="HOGENOM" id="CLU_023194_24_0_0"/>
<dbReference type="SUPFAM" id="SSF55347">
    <property type="entry name" value="Glyceraldehyde-3-phosphate dehydrogenase-like, C-terminal domain"/>
    <property type="match status" value="1"/>
</dbReference>
<dbReference type="Gene3D" id="3.40.50.720">
    <property type="entry name" value="NAD(P)-binding Rossmann-like Domain"/>
    <property type="match status" value="1"/>
</dbReference>
<dbReference type="KEGG" id="psl:Psta_4120"/>
<evidence type="ECO:0000259" key="1">
    <source>
        <dbReference type="Pfam" id="PF01408"/>
    </source>
</evidence>
<dbReference type="PROSITE" id="PS51318">
    <property type="entry name" value="TAT"/>
    <property type="match status" value="1"/>
</dbReference>
<dbReference type="PANTHER" id="PTHR43818">
    <property type="entry name" value="BCDNA.GH03377"/>
    <property type="match status" value="1"/>
</dbReference>
<dbReference type="AlphaFoldDB" id="D2R337"/>
<gene>
    <name evidence="2" type="ordered locus">Psta_4120</name>
</gene>
<dbReference type="STRING" id="530564.Psta_4120"/>
<organism evidence="2 3">
    <name type="scientific">Pirellula staleyi (strain ATCC 27377 / DSM 6068 / ICPB 4128)</name>
    <name type="common">Pirella staleyi</name>
    <dbReference type="NCBI Taxonomy" id="530564"/>
    <lineage>
        <taxon>Bacteria</taxon>
        <taxon>Pseudomonadati</taxon>
        <taxon>Planctomycetota</taxon>
        <taxon>Planctomycetia</taxon>
        <taxon>Pirellulales</taxon>
        <taxon>Pirellulaceae</taxon>
        <taxon>Pirellula</taxon>
    </lineage>
</organism>
<dbReference type="InterPro" id="IPR006311">
    <property type="entry name" value="TAT_signal"/>
</dbReference>
<dbReference type="InterPro" id="IPR036291">
    <property type="entry name" value="NAD(P)-bd_dom_sf"/>
</dbReference>
<keyword evidence="3" id="KW-1185">Reference proteome</keyword>
<evidence type="ECO:0000313" key="2">
    <source>
        <dbReference type="EMBL" id="ADB18770.1"/>
    </source>
</evidence>
<evidence type="ECO:0000313" key="3">
    <source>
        <dbReference type="Proteomes" id="UP000001887"/>
    </source>
</evidence>
<dbReference type="SUPFAM" id="SSF51735">
    <property type="entry name" value="NAD(P)-binding Rossmann-fold domains"/>
    <property type="match status" value="1"/>
</dbReference>
<dbReference type="InterPro" id="IPR050463">
    <property type="entry name" value="Gfo/Idh/MocA_oxidrdct_glycsds"/>
</dbReference>
<dbReference type="InterPro" id="IPR000683">
    <property type="entry name" value="Gfo/Idh/MocA-like_OxRdtase_N"/>
</dbReference>
<dbReference type="Proteomes" id="UP000001887">
    <property type="component" value="Chromosome"/>
</dbReference>
<dbReference type="eggNOG" id="COG0673">
    <property type="taxonomic scope" value="Bacteria"/>
</dbReference>